<gene>
    <name evidence="2" type="ORF">GN138_05255</name>
</gene>
<reference evidence="2 3" key="1">
    <citation type="submission" date="2019-12" db="EMBL/GenBank/DDBJ databases">
        <authorList>
            <person name="Li J."/>
        </authorList>
    </citation>
    <scope>NUCLEOTIDE SEQUENCE [LARGE SCALE GENOMIC DNA]</scope>
    <source>
        <strain evidence="2 3">HL2-2</strain>
    </source>
</reference>
<dbReference type="EMBL" id="WOWS01000002">
    <property type="protein sequence ID" value="MUU77841.1"/>
    <property type="molecule type" value="Genomic_DNA"/>
</dbReference>
<dbReference type="Proteomes" id="UP000478208">
    <property type="component" value="Unassembled WGS sequence"/>
</dbReference>
<evidence type="ECO:0000313" key="3">
    <source>
        <dbReference type="Proteomes" id="UP000478208"/>
    </source>
</evidence>
<feature type="domain" description="Transglutaminase-like" evidence="1">
    <location>
        <begin position="252"/>
        <end position="329"/>
    </location>
</feature>
<evidence type="ECO:0000313" key="2">
    <source>
        <dbReference type="EMBL" id="MUU77841.1"/>
    </source>
</evidence>
<keyword evidence="3" id="KW-1185">Reference proteome</keyword>
<protein>
    <recommendedName>
        <fullName evidence="1">Transglutaminase-like domain-containing protein</fullName>
    </recommendedName>
</protein>
<comment type="caution">
    <text evidence="2">The sequence shown here is derived from an EMBL/GenBank/DDBJ whole genome shotgun (WGS) entry which is preliminary data.</text>
</comment>
<dbReference type="Gene3D" id="3.10.620.30">
    <property type="match status" value="1"/>
</dbReference>
<dbReference type="InterPro" id="IPR002931">
    <property type="entry name" value="Transglutaminase-like"/>
</dbReference>
<dbReference type="InterPro" id="IPR038765">
    <property type="entry name" value="Papain-like_cys_pep_sf"/>
</dbReference>
<organism evidence="2 3">
    <name type="scientific">Winogradskyella endarachnes</name>
    <dbReference type="NCBI Taxonomy" id="2681965"/>
    <lineage>
        <taxon>Bacteria</taxon>
        <taxon>Pseudomonadati</taxon>
        <taxon>Bacteroidota</taxon>
        <taxon>Flavobacteriia</taxon>
        <taxon>Flavobacteriales</taxon>
        <taxon>Flavobacteriaceae</taxon>
        <taxon>Winogradskyella</taxon>
    </lineage>
</organism>
<accession>A0A6L6U6J2</accession>
<dbReference type="AlphaFoldDB" id="A0A6L6U6J2"/>
<proteinExistence type="predicted"/>
<dbReference type="SUPFAM" id="SSF54001">
    <property type="entry name" value="Cysteine proteinases"/>
    <property type="match status" value="1"/>
</dbReference>
<name>A0A6L6U6J2_9FLAO</name>
<evidence type="ECO:0000259" key="1">
    <source>
        <dbReference type="Pfam" id="PF01841"/>
    </source>
</evidence>
<dbReference type="Pfam" id="PF01841">
    <property type="entry name" value="Transglut_core"/>
    <property type="match status" value="1"/>
</dbReference>
<sequence>MSKYERDFGKGLTTLKKKINIAFIYDENSRSYKAKVKHQYQKLYIGNNDESGLVQVPFHKFQKLKLSNARYFKIDSLGKKVLLENVKVKYSDEKNFFVNNIFYSDLKVKQFKCSLSLPDNYIVTYSYEVLYNDLKFLNSFFFQHNNEAVEDVEISIKKNSNVKFSIYDFNLNGIEKIENDSYIKYIGKNLNRYKSSSVSVNGNYYLPHIIISVDETNNDGEIIEILKSTDNLYEWYNSLIKELKPDMNYINKLANSIIGNSTDDSEKIDKIFRWVQNNIQYVAFEDGIAGFKPDEADNVAKSKFGDCKGIANLLVNLLQSQGFNAKHAWLGTRSKNYDYSIPSLVVDNHMICGLEFNNKMYFLDGTSKSVSWLKVPSHLEGKQVLVAKGNAYETLTIKKSNPLDNVIDITGVLDLSKSQPTIDLSIKYSGHFVFDFIAADKHMSFNSKKHLPYYFIDDYLDGIKVKKIYNVATSENLISYKVSGNYMNIAKTNGDLTLFPFLDVLLYDKILEHMPAVYIDFPQTINVKLQIKNGGNLPAEAYVKEQIGNENFNANFYTQKVGSDYFVNQKLTLNLLHSSLTDHTAWNDFVSKVKAFNNYPLNYE</sequence>
<dbReference type="RefSeq" id="WP_157362746.1">
    <property type="nucleotide sequence ID" value="NZ_WOWS01000002.1"/>
</dbReference>